<evidence type="ECO:0000256" key="6">
    <source>
        <dbReference type="ARBA" id="ARBA00023187"/>
    </source>
</evidence>
<evidence type="ECO:0000256" key="8">
    <source>
        <dbReference type="ARBA" id="ARBA00040383"/>
    </source>
</evidence>
<keyword evidence="16" id="KW-1185">Reference proteome</keyword>
<feature type="domain" description="RRM" evidence="14">
    <location>
        <begin position="115"/>
        <end position="191"/>
    </location>
</feature>
<dbReference type="CDD" id="cd12407">
    <property type="entry name" value="RRM_FOX1_like"/>
    <property type="match status" value="1"/>
</dbReference>
<feature type="region of interest" description="Disordered" evidence="13">
    <location>
        <begin position="12"/>
        <end position="41"/>
    </location>
</feature>
<dbReference type="GO" id="GO:0006397">
    <property type="term" value="P:mRNA processing"/>
    <property type="evidence" value="ECO:0007669"/>
    <property type="project" value="UniProtKB-KW"/>
</dbReference>
<dbReference type="SMART" id="SM00360">
    <property type="entry name" value="RRM"/>
    <property type="match status" value="1"/>
</dbReference>
<keyword evidence="6" id="KW-0508">mRNA splicing</keyword>
<dbReference type="GO" id="GO:0005634">
    <property type="term" value="C:nucleus"/>
    <property type="evidence" value="ECO:0007669"/>
    <property type="project" value="UniProtKB-SubCell"/>
</dbReference>
<dbReference type="AlphaFoldDB" id="A0A8C7CUF2"/>
<accession>A0A8C7CUF2</accession>
<keyword evidence="3" id="KW-0963">Cytoplasm</keyword>
<feature type="region of interest" description="Disordered" evidence="13">
    <location>
        <begin position="67"/>
        <end position="116"/>
    </location>
</feature>
<evidence type="ECO:0000256" key="12">
    <source>
        <dbReference type="PROSITE-ProRule" id="PRU00176"/>
    </source>
</evidence>
<evidence type="ECO:0000256" key="11">
    <source>
        <dbReference type="ARBA" id="ARBA00042922"/>
    </source>
</evidence>
<evidence type="ECO:0000256" key="2">
    <source>
        <dbReference type="ARBA" id="ARBA00004496"/>
    </source>
</evidence>
<sequence length="236" mass="25085">MMGLYYPSVLSGSQDSAGGQEGLVPPSFSTFPPPPPPPPQNGLALEYGASLYAAGAIQGSVEAGQAGLNTPTSVPNSLTTHQSDVSSQIDTQLVCTGGGGGGGSVGDDSEKGTPKRLHVSNIPFRFRDPDLRQMFGQFGKILDVEIIFNERGSKGFGFVTFETSADAEKARAALHGTLVEGRKVEVIYPSKNGGHLDFCLCPMFSSEMRSGWLSMLLHLQLNCLKWFRGVCLCLVL</sequence>
<dbReference type="GO" id="GO:0005737">
    <property type="term" value="C:cytoplasm"/>
    <property type="evidence" value="ECO:0007669"/>
    <property type="project" value="UniProtKB-SubCell"/>
</dbReference>
<feature type="compositionally biased region" description="Polar residues" evidence="13">
    <location>
        <begin position="67"/>
        <end position="94"/>
    </location>
</feature>
<dbReference type="SUPFAM" id="SSF54928">
    <property type="entry name" value="RNA-binding domain, RBD"/>
    <property type="match status" value="1"/>
</dbReference>
<reference evidence="15" key="1">
    <citation type="submission" date="2025-08" db="UniProtKB">
        <authorList>
            <consortium name="Ensembl"/>
        </authorList>
    </citation>
    <scope>IDENTIFICATION</scope>
</reference>
<dbReference type="Proteomes" id="UP000694557">
    <property type="component" value="Unassembled WGS sequence"/>
</dbReference>
<keyword evidence="4" id="KW-0507">mRNA processing</keyword>
<feature type="compositionally biased region" description="Gly residues" evidence="13">
    <location>
        <begin position="96"/>
        <end position="105"/>
    </location>
</feature>
<comment type="subcellular location">
    <subcellularLocation>
        <location evidence="2">Cytoplasm</location>
    </subcellularLocation>
    <subcellularLocation>
        <location evidence="1">Nucleus</location>
    </subcellularLocation>
</comment>
<dbReference type="Pfam" id="PF00076">
    <property type="entry name" value="RRM_1"/>
    <property type="match status" value="1"/>
</dbReference>
<dbReference type="GeneTree" id="ENSGT00940000157534"/>
<evidence type="ECO:0000256" key="13">
    <source>
        <dbReference type="SAM" id="MobiDB-lite"/>
    </source>
</evidence>
<dbReference type="PANTHER" id="PTHR15597">
    <property type="entry name" value="ATAXIN 2-BINDING PROTEIN 1-RELATED"/>
    <property type="match status" value="1"/>
</dbReference>
<organism evidence="15 16">
    <name type="scientific">Oncorhynchus kisutch</name>
    <name type="common">Coho salmon</name>
    <name type="synonym">Salmo kisutch</name>
    <dbReference type="NCBI Taxonomy" id="8019"/>
    <lineage>
        <taxon>Eukaryota</taxon>
        <taxon>Metazoa</taxon>
        <taxon>Chordata</taxon>
        <taxon>Craniata</taxon>
        <taxon>Vertebrata</taxon>
        <taxon>Euteleostomi</taxon>
        <taxon>Actinopterygii</taxon>
        <taxon>Neopterygii</taxon>
        <taxon>Teleostei</taxon>
        <taxon>Protacanthopterygii</taxon>
        <taxon>Salmoniformes</taxon>
        <taxon>Salmonidae</taxon>
        <taxon>Salmoninae</taxon>
        <taxon>Oncorhynchus</taxon>
    </lineage>
</organism>
<evidence type="ECO:0000313" key="16">
    <source>
        <dbReference type="Proteomes" id="UP000694557"/>
    </source>
</evidence>
<reference evidence="15" key="2">
    <citation type="submission" date="2025-09" db="UniProtKB">
        <authorList>
            <consortium name="Ensembl"/>
        </authorList>
    </citation>
    <scope>IDENTIFICATION</scope>
</reference>
<evidence type="ECO:0000256" key="10">
    <source>
        <dbReference type="ARBA" id="ARBA00042740"/>
    </source>
</evidence>
<evidence type="ECO:0000256" key="7">
    <source>
        <dbReference type="ARBA" id="ARBA00023242"/>
    </source>
</evidence>
<dbReference type="InterPro" id="IPR000504">
    <property type="entry name" value="RRM_dom"/>
</dbReference>
<dbReference type="GO" id="GO:0000381">
    <property type="term" value="P:regulation of alternative mRNA splicing, via spliceosome"/>
    <property type="evidence" value="ECO:0007669"/>
    <property type="project" value="InterPro"/>
</dbReference>
<name>A0A8C7CUF2_ONCKI</name>
<dbReference type="Gene3D" id="3.30.70.330">
    <property type="match status" value="1"/>
</dbReference>
<dbReference type="InterPro" id="IPR035979">
    <property type="entry name" value="RBD_domain_sf"/>
</dbReference>
<evidence type="ECO:0000256" key="3">
    <source>
        <dbReference type="ARBA" id="ARBA00022490"/>
    </source>
</evidence>
<keyword evidence="5 12" id="KW-0694">RNA-binding</keyword>
<evidence type="ECO:0000256" key="9">
    <source>
        <dbReference type="ARBA" id="ARBA00041605"/>
    </source>
</evidence>
<dbReference type="GO" id="GO:0003729">
    <property type="term" value="F:mRNA binding"/>
    <property type="evidence" value="ECO:0007669"/>
    <property type="project" value="TreeGrafter"/>
</dbReference>
<evidence type="ECO:0000256" key="1">
    <source>
        <dbReference type="ARBA" id="ARBA00004123"/>
    </source>
</evidence>
<dbReference type="Ensembl" id="ENSOKIT00005009723.1">
    <property type="protein sequence ID" value="ENSOKIP00005009172.1"/>
    <property type="gene ID" value="ENSOKIG00005003998.1"/>
</dbReference>
<protein>
    <recommendedName>
        <fullName evidence="8">RNA binding protein fox-1 homolog 2</fullName>
    </recommendedName>
    <alternativeName>
        <fullName evidence="10">Fox-1 homolog B</fullName>
    </alternativeName>
    <alternativeName>
        <fullName evidence="9">RNA-binding motif protein 9</fullName>
    </alternativeName>
    <alternativeName>
        <fullName evidence="11">RNA-binding protein 9</fullName>
    </alternativeName>
</protein>
<dbReference type="InterPro" id="IPR047131">
    <property type="entry name" value="RBFOX1-like"/>
</dbReference>
<proteinExistence type="predicted"/>
<evidence type="ECO:0000256" key="5">
    <source>
        <dbReference type="ARBA" id="ARBA00022884"/>
    </source>
</evidence>
<dbReference type="PROSITE" id="PS50102">
    <property type="entry name" value="RRM"/>
    <property type="match status" value="1"/>
</dbReference>
<gene>
    <name evidence="15" type="primary">LOC109889475</name>
</gene>
<keyword evidence="7" id="KW-0539">Nucleus</keyword>
<dbReference type="GO" id="GO:0008380">
    <property type="term" value="P:RNA splicing"/>
    <property type="evidence" value="ECO:0007669"/>
    <property type="project" value="UniProtKB-KW"/>
</dbReference>
<feature type="compositionally biased region" description="Pro residues" evidence="13">
    <location>
        <begin position="31"/>
        <end position="40"/>
    </location>
</feature>
<evidence type="ECO:0000259" key="14">
    <source>
        <dbReference type="PROSITE" id="PS50102"/>
    </source>
</evidence>
<dbReference type="PANTHER" id="PTHR15597:SF31">
    <property type="entry name" value="RNA BINDING PROTEIN FOX-1 HOMOLOG 2"/>
    <property type="match status" value="1"/>
</dbReference>
<dbReference type="InterPro" id="IPR012677">
    <property type="entry name" value="Nucleotide-bd_a/b_plait_sf"/>
</dbReference>
<dbReference type="FunFam" id="3.30.70.330:FF:000375">
    <property type="entry name" value="RNA binding fox-1 homolog 1"/>
    <property type="match status" value="1"/>
</dbReference>
<dbReference type="InterPro" id="IPR034237">
    <property type="entry name" value="FOX1_RRM"/>
</dbReference>
<dbReference type="GO" id="GO:0007399">
    <property type="term" value="P:nervous system development"/>
    <property type="evidence" value="ECO:0007669"/>
    <property type="project" value="InterPro"/>
</dbReference>
<evidence type="ECO:0000313" key="15">
    <source>
        <dbReference type="Ensembl" id="ENSOKIP00005009172.1"/>
    </source>
</evidence>
<evidence type="ECO:0000256" key="4">
    <source>
        <dbReference type="ARBA" id="ARBA00022664"/>
    </source>
</evidence>